<comment type="caution">
    <text evidence="1">The sequence shown here is derived from an EMBL/GenBank/DDBJ whole genome shotgun (WGS) entry which is preliminary data.</text>
</comment>
<name>A0ABQ6ZJH9_9GAMM</name>
<keyword evidence="2" id="KW-1185">Reference proteome</keyword>
<gene>
    <name evidence="1" type="ORF">CSC78_06080</name>
</gene>
<evidence type="ECO:0000313" key="1">
    <source>
        <dbReference type="EMBL" id="KAF1726222.1"/>
    </source>
</evidence>
<reference evidence="1 2" key="1">
    <citation type="submission" date="2017-10" db="EMBL/GenBank/DDBJ databases">
        <title>Whole genome sequencing of members of genus Pseudoxanthomonas.</title>
        <authorList>
            <person name="Kumar S."/>
            <person name="Bansal K."/>
            <person name="Kaur A."/>
            <person name="Patil P."/>
            <person name="Sharma S."/>
            <person name="Patil P.B."/>
        </authorList>
    </citation>
    <scope>NUCLEOTIDE SEQUENCE [LARGE SCALE GENOMIC DNA]</scope>
    <source>
        <strain evidence="1 2">DSM 17109</strain>
    </source>
</reference>
<organism evidence="1 2">
    <name type="scientific">Pseudoxanthomonas japonensis</name>
    <dbReference type="NCBI Taxonomy" id="69284"/>
    <lineage>
        <taxon>Bacteria</taxon>
        <taxon>Pseudomonadati</taxon>
        <taxon>Pseudomonadota</taxon>
        <taxon>Gammaproteobacteria</taxon>
        <taxon>Lysobacterales</taxon>
        <taxon>Lysobacteraceae</taxon>
        <taxon>Pseudoxanthomonas</taxon>
    </lineage>
</organism>
<evidence type="ECO:0000313" key="2">
    <source>
        <dbReference type="Proteomes" id="UP000781710"/>
    </source>
</evidence>
<sequence>MPLQGFVKGVLWMAWVAERGRCCGNGSGFPAQREGVIPEAREPGNPLVIPYIAVMSNDEAIGNLLLPIVRMTKGDKPLAIAGIDQAKIPSAKIEAGAFQLRRVQPQPGHVQFDCRRSDPVCRVLANLFDQIGAVIVAVVGLALRSECPGGLVEMALRHRLDIDGAGLGQARVGHVHVPVEDDAAGELGETLLIKLGAIGCGSCPLQHRFPGDYSATGVLDAAGQGIPSLDFGDSLITAGGTLIQGKMRCHVGASAGAGGTYLLRYLGGNEVQGLP</sequence>
<dbReference type="Proteomes" id="UP000781710">
    <property type="component" value="Unassembled WGS sequence"/>
</dbReference>
<protein>
    <submittedName>
        <fullName evidence="1">Uncharacterized protein</fullName>
    </submittedName>
</protein>
<dbReference type="EMBL" id="PDWW01000005">
    <property type="protein sequence ID" value="KAF1726222.1"/>
    <property type="molecule type" value="Genomic_DNA"/>
</dbReference>
<accession>A0ABQ6ZJH9</accession>
<proteinExistence type="predicted"/>